<accession>A0AAF0CB28</accession>
<dbReference type="KEGG" id="tvd:SG34_009910"/>
<name>A0AAF0CB28_9GAMM</name>
<dbReference type="RefSeq" id="WP_044842568.1">
    <property type="nucleotide sequence ID" value="NZ_CP059733.1"/>
</dbReference>
<keyword evidence="2" id="KW-1185">Reference proteome</keyword>
<dbReference type="AlphaFoldDB" id="A0AAF0CB28"/>
<evidence type="ECO:0000313" key="1">
    <source>
        <dbReference type="EMBL" id="WDE07171.1"/>
    </source>
</evidence>
<protein>
    <submittedName>
        <fullName evidence="1">Uncharacterized protein</fullName>
    </submittedName>
</protein>
<dbReference type="Proteomes" id="UP000032352">
    <property type="component" value="Chromosome"/>
</dbReference>
<organism evidence="1 2">
    <name type="scientific">Thalassomonas viridans</name>
    <dbReference type="NCBI Taxonomy" id="137584"/>
    <lineage>
        <taxon>Bacteria</taxon>
        <taxon>Pseudomonadati</taxon>
        <taxon>Pseudomonadota</taxon>
        <taxon>Gammaproteobacteria</taxon>
        <taxon>Alteromonadales</taxon>
        <taxon>Colwelliaceae</taxon>
        <taxon>Thalassomonas</taxon>
    </lineage>
</organism>
<sequence>MSIELFELKGSRAGKFLFYADSKRYEDLVDVFELYRSKTGIFIDKYRDTKLSSGLSVLIECVQEVMASSSSSSSSSKVREEFLAVLVTADAEGKNVIFLGE</sequence>
<dbReference type="EMBL" id="CP059733">
    <property type="protein sequence ID" value="WDE07171.1"/>
    <property type="molecule type" value="Genomic_DNA"/>
</dbReference>
<evidence type="ECO:0000313" key="2">
    <source>
        <dbReference type="Proteomes" id="UP000032352"/>
    </source>
</evidence>
<reference evidence="1 2" key="1">
    <citation type="journal article" date="2015" name="Genome Announc.">
        <title>Draft Genome Sequences of Marine Isolates of Thalassomonas viridans and Thalassomonas actiniarum.</title>
        <authorList>
            <person name="Olonade I."/>
            <person name="van Zyl L.J."/>
            <person name="Trindade M."/>
        </authorList>
    </citation>
    <scope>NUCLEOTIDE SEQUENCE [LARGE SCALE GENOMIC DNA]</scope>
    <source>
        <strain evidence="1 2">XOM25</strain>
    </source>
</reference>
<proteinExistence type="predicted"/>
<reference evidence="1 2" key="2">
    <citation type="journal article" date="2022" name="Mar. Drugs">
        <title>Bioassay-Guided Fractionation Leads to the Detection of Cholic Acid Generated by the Rare Thalassomonas sp.</title>
        <authorList>
            <person name="Pheiffer F."/>
            <person name="Schneider Y.K."/>
            <person name="Hansen E.H."/>
            <person name="Andersen J.H."/>
            <person name="Isaksson J."/>
            <person name="Busche T."/>
            <person name="R C."/>
            <person name="Kalinowski J."/>
            <person name="Zyl L.V."/>
            <person name="Trindade M."/>
        </authorList>
    </citation>
    <scope>NUCLEOTIDE SEQUENCE [LARGE SCALE GENOMIC DNA]</scope>
    <source>
        <strain evidence="1 2">XOM25</strain>
    </source>
</reference>
<gene>
    <name evidence="1" type="ORF">SG34_009910</name>
</gene>